<gene>
    <name evidence="1" type="ORF">TwortDSMZ_122</name>
</gene>
<evidence type="ECO:0000313" key="1">
    <source>
        <dbReference type="EMBL" id="QIW89121.1"/>
    </source>
</evidence>
<dbReference type="EMBL" id="MT151386">
    <property type="protein sequence ID" value="QIW89121.1"/>
    <property type="molecule type" value="Genomic_DNA"/>
</dbReference>
<dbReference type="InterPro" id="IPR058040">
    <property type="entry name" value="BW3TFN"/>
</dbReference>
<organismHost>
    <name type="scientific">Twortvirus twort</name>
    <dbReference type="NCBI Taxonomy" id="55510"/>
</organismHost>
<accession>A0A6H0X5B9</accession>
<proteinExistence type="predicted"/>
<dbReference type="RefSeq" id="YP_238577.1">
    <property type="nucleotide sequence ID" value="NC_007021.1"/>
</dbReference>
<organism evidence="1 2">
    <name type="scientific">Staphylococcus phage Twort (strain DSM 17442 / HER 48)</name>
    <name type="common">Bacteriophage Twort</name>
    <dbReference type="NCBI Taxonomy" id="2908167"/>
    <lineage>
        <taxon>Viruses</taxon>
        <taxon>Duplodnaviria</taxon>
        <taxon>Heunggongvirae</taxon>
        <taxon>Uroviricota</taxon>
        <taxon>Caudoviricetes</taxon>
        <taxon>Herelleviridae</taxon>
        <taxon>Twortvirinae</taxon>
        <taxon>Twortvirus</taxon>
        <taxon>Twortvirus twort</taxon>
    </lineage>
</organism>
<name>A0A6H0X5B9_BPTWO</name>
<dbReference type="KEGG" id="vg:5130320"/>
<dbReference type="Proteomes" id="UP000503318">
    <property type="component" value="Segment"/>
</dbReference>
<dbReference type="Pfam" id="PF25691">
    <property type="entry name" value="BW3TFN"/>
    <property type="match status" value="1"/>
</dbReference>
<dbReference type="OrthoDB" id="9869at10239"/>
<evidence type="ECO:0000313" key="2">
    <source>
        <dbReference type="Proteomes" id="UP000503318"/>
    </source>
</evidence>
<reference evidence="1 2" key="1">
    <citation type="submission" date="2020-03" db="EMBL/GenBank/DDBJ databases">
        <title>Variable regions in the genome of staphylococcal bacteriophage Twort.</title>
        <authorList>
            <person name="Glowacka-Rutkowska A."/>
            <person name="Gawor J."/>
            <person name="Lobocka M."/>
        </authorList>
    </citation>
    <scope>NUCLEOTIDE SEQUENCE [LARGE SCALE GENOMIC DNA]</scope>
</reference>
<sequence length="169" mass="18890">MAIATINSHVELAKFYASKDFHLVLGKTSPWSNEQSPPQPKDTTTTLDEVIGYKKAKKVALVRPAQPTTDDSKTKIQYGNREWVEVSPENAIKEGAKYVYLQAEVVGEELPLGTYRQVGFTMGLKSSTDKLNLLPSEVQDAGTLIFYDNKQFQNRVAQTTVTESFIMEL</sequence>
<protein>
    <submittedName>
        <fullName evidence="1">Baseplate morphogenetic protein C</fullName>
    </submittedName>
</protein>
<dbReference type="SMR" id="A0A6H0X5B9"/>